<dbReference type="GO" id="GO:0046872">
    <property type="term" value="F:metal ion binding"/>
    <property type="evidence" value="ECO:0007669"/>
    <property type="project" value="UniProtKB-KW"/>
</dbReference>
<feature type="domain" description="LIM zinc-binding" evidence="6">
    <location>
        <begin position="194"/>
        <end position="253"/>
    </location>
</feature>
<organism evidence="8">
    <name type="scientific">Notodromas monacha</name>
    <dbReference type="NCBI Taxonomy" id="399045"/>
    <lineage>
        <taxon>Eukaryota</taxon>
        <taxon>Metazoa</taxon>
        <taxon>Ecdysozoa</taxon>
        <taxon>Arthropoda</taxon>
        <taxon>Crustacea</taxon>
        <taxon>Oligostraca</taxon>
        <taxon>Ostracoda</taxon>
        <taxon>Podocopa</taxon>
        <taxon>Podocopida</taxon>
        <taxon>Cypridocopina</taxon>
        <taxon>Cypridoidea</taxon>
        <taxon>Cyprididae</taxon>
        <taxon>Notodromas</taxon>
    </lineage>
</organism>
<dbReference type="InterPro" id="IPR051618">
    <property type="entry name" value="Actin-binding_LIM"/>
</dbReference>
<dbReference type="CDD" id="cd09330">
    <property type="entry name" value="LIM4_abLIM"/>
    <property type="match status" value="1"/>
</dbReference>
<evidence type="ECO:0008006" key="10">
    <source>
        <dbReference type="Google" id="ProtNLM"/>
    </source>
</evidence>
<dbReference type="Pfam" id="PF02209">
    <property type="entry name" value="VHP"/>
    <property type="match status" value="1"/>
</dbReference>
<keyword evidence="2 4" id="KW-0862">Zinc</keyword>
<dbReference type="Gene3D" id="1.10.950.10">
    <property type="entry name" value="Villin headpiece domain"/>
    <property type="match status" value="1"/>
</dbReference>
<dbReference type="PANTHER" id="PTHR24213:SF9">
    <property type="entry name" value="UNCOORDINATED 115A, ISOFORM B-RELATED"/>
    <property type="match status" value="1"/>
</dbReference>
<evidence type="ECO:0000259" key="6">
    <source>
        <dbReference type="PROSITE" id="PS50023"/>
    </source>
</evidence>
<dbReference type="InterPro" id="IPR036886">
    <property type="entry name" value="Villin_headpiece_dom_sf"/>
</dbReference>
<dbReference type="Gene3D" id="2.10.110.10">
    <property type="entry name" value="Cysteine Rich Protein"/>
    <property type="match status" value="4"/>
</dbReference>
<dbReference type="OrthoDB" id="1746725at2759"/>
<feature type="region of interest" description="Disordered" evidence="5">
    <location>
        <begin position="654"/>
        <end position="678"/>
    </location>
</feature>
<evidence type="ECO:0000256" key="3">
    <source>
        <dbReference type="ARBA" id="ARBA00023038"/>
    </source>
</evidence>
<dbReference type="Pfam" id="PF00412">
    <property type="entry name" value="LIM"/>
    <property type="match status" value="4"/>
</dbReference>
<evidence type="ECO:0000259" key="7">
    <source>
        <dbReference type="PROSITE" id="PS51089"/>
    </source>
</evidence>
<keyword evidence="3 4" id="KW-0440">LIM domain</keyword>
<dbReference type="Proteomes" id="UP000678499">
    <property type="component" value="Unassembled WGS sequence"/>
</dbReference>
<feature type="compositionally biased region" description="Polar residues" evidence="5">
    <location>
        <begin position="658"/>
        <end position="671"/>
    </location>
</feature>
<gene>
    <name evidence="8" type="ORF">NMOB1V02_LOCUS3070</name>
</gene>
<feature type="domain" description="LIM zinc-binding" evidence="6">
    <location>
        <begin position="62"/>
        <end position="121"/>
    </location>
</feature>
<keyword evidence="1 4" id="KW-0479">Metal-binding</keyword>
<dbReference type="PANTHER" id="PTHR24213">
    <property type="entry name" value="ACTIN-BINDING LIM PROTEIN"/>
    <property type="match status" value="1"/>
</dbReference>
<accession>A0A7R9BJ90</accession>
<dbReference type="FunFam" id="2.10.110.10:FF:000075">
    <property type="entry name" value="Actin-binding lim protein 1"/>
    <property type="match status" value="1"/>
</dbReference>
<dbReference type="InterPro" id="IPR003128">
    <property type="entry name" value="Villin_headpiece"/>
</dbReference>
<protein>
    <recommendedName>
        <fullName evidence="10">Actin-binding LIM protein 1</fullName>
    </recommendedName>
</protein>
<dbReference type="CDD" id="cd09329">
    <property type="entry name" value="LIM3_abLIM"/>
    <property type="match status" value="1"/>
</dbReference>
<dbReference type="FunFam" id="2.10.110.10:FF:000003">
    <property type="entry name" value="actin-binding LIM protein 1 isoform X1"/>
    <property type="match status" value="1"/>
</dbReference>
<dbReference type="PROSITE" id="PS00478">
    <property type="entry name" value="LIM_DOMAIN_1"/>
    <property type="match status" value="2"/>
</dbReference>
<sequence length="788" mass="88064">MRGTRERERIVQHRRLTGWAFLAVVVKSGEGAGGRGGEDSLLAVLTVAVTCRLQGSVPACKSLCEKCGKKCTGEVLRVSEKYFHIDCFKCKACSVSLAHGGFFQKDNDFYCSSDYQKRYGTKCGGCGEYVEGEVVSALGNTYHQRCFKCARCRQPFPTGERVTFTGKECLCQKCLQIPVVDSQSPTHSPGTGLPRCAGCADELKEGQALIAMDKQWHVWCFQCATCSAMLHGEYMGKDGKPYCEKDYQKLFGIRCAYCQRFISGKVLQAGENRHFHPTCARCTKCGDPFGDGEEMYLQGAAIWHPKCGPGPGAELINPRHPNDQNSIPNGHLQDEYYSGGELDGVDGMSSISDTQYMDGRMFSPGFVLRDYNNKSPSHVKKIFTYSYLTAEPSLGYLKKPIHPYDRAQPKSPHFHRPSGGSKSPRVPSRNSERRSGMKSLIYHMEAISPRPRSPHMNNEEPIELSQFPAARPPTPGETPKIERDDFPAPPFPYTDRERVRRWSGSAKNALDDDDEEANEVLSGDGTGLKENVDPRIKKTEEELLKASNGMGKVFLDQVREREKIRLWKLKHLDPRKASRTPSADREPSYSLRFPSSVDAFVSALRHVPKPGYGLAKNPYRYYTRCSASPHRPRTAMSTSALVNDYVDGRGMGEKTHSTDLSSAKSDVSTISLHGGNGKREMAREIVTSETFTPGMRAAAGSSGMAAHLRQSLPNMKVPLPGSGEPPKIYAMHLLMTTNYRLPGDVDRANLERHLSEAEFERIFHMSRADFYRLPQWRRNDLKKRNQLF</sequence>
<evidence type="ECO:0000256" key="2">
    <source>
        <dbReference type="ARBA" id="ARBA00022833"/>
    </source>
</evidence>
<dbReference type="AlphaFoldDB" id="A0A7R9BJ90"/>
<proteinExistence type="predicted"/>
<evidence type="ECO:0000256" key="1">
    <source>
        <dbReference type="ARBA" id="ARBA00022723"/>
    </source>
</evidence>
<evidence type="ECO:0000313" key="8">
    <source>
        <dbReference type="EMBL" id="CAD7275271.1"/>
    </source>
</evidence>
<dbReference type="PROSITE" id="PS51089">
    <property type="entry name" value="HP"/>
    <property type="match status" value="1"/>
</dbReference>
<dbReference type="CDD" id="cd09328">
    <property type="entry name" value="LIM2_abLIM"/>
    <property type="match status" value="1"/>
</dbReference>
<feature type="domain" description="HP" evidence="7">
    <location>
        <begin position="723"/>
        <end position="788"/>
    </location>
</feature>
<evidence type="ECO:0000256" key="4">
    <source>
        <dbReference type="PROSITE-ProRule" id="PRU00125"/>
    </source>
</evidence>
<name>A0A7R9BJ90_9CRUS</name>
<evidence type="ECO:0000313" key="9">
    <source>
        <dbReference type="Proteomes" id="UP000678499"/>
    </source>
</evidence>
<dbReference type="GO" id="GO:0051015">
    <property type="term" value="F:actin filament binding"/>
    <property type="evidence" value="ECO:0007669"/>
    <property type="project" value="TreeGrafter"/>
</dbReference>
<reference evidence="8" key="1">
    <citation type="submission" date="2020-11" db="EMBL/GenBank/DDBJ databases">
        <authorList>
            <person name="Tran Van P."/>
        </authorList>
    </citation>
    <scope>NUCLEOTIDE SEQUENCE</scope>
</reference>
<dbReference type="GO" id="GO:0030032">
    <property type="term" value="P:lamellipodium assembly"/>
    <property type="evidence" value="ECO:0007669"/>
    <property type="project" value="TreeGrafter"/>
</dbReference>
<dbReference type="SUPFAM" id="SSF57716">
    <property type="entry name" value="Glucocorticoid receptor-like (DNA-binding domain)"/>
    <property type="match status" value="6"/>
</dbReference>
<dbReference type="EMBL" id="OA882423">
    <property type="protein sequence ID" value="CAD7275271.1"/>
    <property type="molecule type" value="Genomic_DNA"/>
</dbReference>
<dbReference type="SMART" id="SM00132">
    <property type="entry name" value="LIM"/>
    <property type="match status" value="4"/>
</dbReference>
<keyword evidence="9" id="KW-1185">Reference proteome</keyword>
<dbReference type="PROSITE" id="PS50023">
    <property type="entry name" value="LIM_DOMAIN_2"/>
    <property type="match status" value="3"/>
</dbReference>
<dbReference type="EMBL" id="CAJPEX010000386">
    <property type="protein sequence ID" value="CAG0915423.1"/>
    <property type="molecule type" value="Genomic_DNA"/>
</dbReference>
<dbReference type="InterPro" id="IPR001781">
    <property type="entry name" value="Znf_LIM"/>
</dbReference>
<feature type="domain" description="LIM zinc-binding" evidence="6">
    <location>
        <begin position="122"/>
        <end position="181"/>
    </location>
</feature>
<dbReference type="SMART" id="SM00153">
    <property type="entry name" value="VHP"/>
    <property type="match status" value="1"/>
</dbReference>
<dbReference type="GO" id="GO:0007010">
    <property type="term" value="P:cytoskeleton organization"/>
    <property type="evidence" value="ECO:0007669"/>
    <property type="project" value="InterPro"/>
</dbReference>
<dbReference type="SUPFAM" id="SSF47050">
    <property type="entry name" value="VHP, Villin headpiece domain"/>
    <property type="match status" value="1"/>
</dbReference>
<dbReference type="FunFam" id="2.10.110.10:FF:000055">
    <property type="entry name" value="Actin binding LIM protein 1"/>
    <property type="match status" value="1"/>
</dbReference>
<feature type="region of interest" description="Disordered" evidence="5">
    <location>
        <begin position="400"/>
        <end position="434"/>
    </location>
</feature>
<dbReference type="GO" id="GO:0015629">
    <property type="term" value="C:actin cytoskeleton"/>
    <property type="evidence" value="ECO:0007669"/>
    <property type="project" value="TreeGrafter"/>
</dbReference>
<feature type="region of interest" description="Disordered" evidence="5">
    <location>
        <begin position="464"/>
        <end position="533"/>
    </location>
</feature>
<dbReference type="CDD" id="cd09327">
    <property type="entry name" value="LIM1_abLIM"/>
    <property type="match status" value="1"/>
</dbReference>
<evidence type="ECO:0000256" key="5">
    <source>
        <dbReference type="SAM" id="MobiDB-lite"/>
    </source>
</evidence>